<keyword evidence="3" id="KW-1185">Reference proteome</keyword>
<feature type="non-terminal residue" evidence="2">
    <location>
        <position position="384"/>
    </location>
</feature>
<dbReference type="PANTHER" id="PTHR44167">
    <property type="entry name" value="OVARIAN-SPECIFIC SERINE/THREONINE-PROTEIN KINASE LOK-RELATED"/>
    <property type="match status" value="1"/>
</dbReference>
<dbReference type="InterPro" id="IPR000719">
    <property type="entry name" value="Prot_kinase_dom"/>
</dbReference>
<dbReference type="EMBL" id="JANBPK010000770">
    <property type="protein sequence ID" value="KAJ2932576.1"/>
    <property type="molecule type" value="Genomic_DNA"/>
</dbReference>
<feature type="domain" description="Protein kinase" evidence="1">
    <location>
        <begin position="21"/>
        <end position="332"/>
    </location>
</feature>
<evidence type="ECO:0000313" key="3">
    <source>
        <dbReference type="Proteomes" id="UP001140091"/>
    </source>
</evidence>
<protein>
    <recommendedName>
        <fullName evidence="1">Protein kinase domain-containing protein</fullName>
    </recommendedName>
</protein>
<proteinExistence type="predicted"/>
<dbReference type="InterPro" id="IPR011009">
    <property type="entry name" value="Kinase-like_dom_sf"/>
</dbReference>
<comment type="caution">
    <text evidence="2">The sequence shown here is derived from an EMBL/GenBank/DDBJ whole genome shotgun (WGS) entry which is preliminary data.</text>
</comment>
<dbReference type="PANTHER" id="PTHR44167:SF24">
    <property type="entry name" value="SERINE_THREONINE-PROTEIN KINASE CHK2"/>
    <property type="match status" value="1"/>
</dbReference>
<dbReference type="PROSITE" id="PS50011">
    <property type="entry name" value="PROTEIN_KINASE_DOM"/>
    <property type="match status" value="1"/>
</dbReference>
<dbReference type="AlphaFoldDB" id="A0A9W8JB20"/>
<dbReference type="OrthoDB" id="5987198at2759"/>
<dbReference type="SUPFAM" id="SSF56112">
    <property type="entry name" value="Protein kinase-like (PK-like)"/>
    <property type="match status" value="1"/>
</dbReference>
<accession>A0A9W8JB20</accession>
<dbReference type="Gene3D" id="1.10.510.10">
    <property type="entry name" value="Transferase(Phosphotransferase) domain 1"/>
    <property type="match status" value="1"/>
</dbReference>
<dbReference type="InterPro" id="IPR008266">
    <property type="entry name" value="Tyr_kinase_AS"/>
</dbReference>
<reference evidence="2" key="1">
    <citation type="submission" date="2022-06" db="EMBL/GenBank/DDBJ databases">
        <title>Genome Sequence of Candolleomyces eurysporus.</title>
        <authorList>
            <person name="Buettner E."/>
        </authorList>
    </citation>
    <scope>NUCLEOTIDE SEQUENCE</scope>
    <source>
        <strain evidence="2">VTCC 930004</strain>
    </source>
</reference>
<sequence>MSTEETPQETPQKSRYDPAVLSENEVYWKDQYGWLLEAGYRLRSRYSPDWKPSWEGKKKVEPLDCEDAQKSWFGGVNHAIRLETNRFVVLKRIDKSKHPREIDITNSLAQEPLASEPRNHSVHPIEILDHPTDKNIAIMVLPLLRNYDDPPFRTVGEAIDFIAQFFEGVNFLHENLVTHGDISLNNILMDAEGQFPSGFHPSNPAMKSDYSGSASAKFTRTEKPPIYYLIDFGLARRFEPGEEPGFSDEVGTDLTVPEYLDSTQPVNPFFVDVYCVGNMIKYEFLDGDPQRSSRRGYHGFEFLRPLIEDMVKHNSAERPTMAEVVARFDAEVKKLSVSTLRSRCLRKTVEEDKDPLPLVVATTIRFWYERAMYTIRRLPPVPTR</sequence>
<evidence type="ECO:0000313" key="2">
    <source>
        <dbReference type="EMBL" id="KAJ2932576.1"/>
    </source>
</evidence>
<dbReference type="GO" id="GO:0005524">
    <property type="term" value="F:ATP binding"/>
    <property type="evidence" value="ECO:0007669"/>
    <property type="project" value="InterPro"/>
</dbReference>
<dbReference type="PROSITE" id="PS00109">
    <property type="entry name" value="PROTEIN_KINASE_TYR"/>
    <property type="match status" value="1"/>
</dbReference>
<organism evidence="2 3">
    <name type="scientific">Candolleomyces eurysporus</name>
    <dbReference type="NCBI Taxonomy" id="2828524"/>
    <lineage>
        <taxon>Eukaryota</taxon>
        <taxon>Fungi</taxon>
        <taxon>Dikarya</taxon>
        <taxon>Basidiomycota</taxon>
        <taxon>Agaricomycotina</taxon>
        <taxon>Agaricomycetes</taxon>
        <taxon>Agaricomycetidae</taxon>
        <taxon>Agaricales</taxon>
        <taxon>Agaricineae</taxon>
        <taxon>Psathyrellaceae</taxon>
        <taxon>Candolleomyces</taxon>
    </lineage>
</organism>
<dbReference type="GO" id="GO:0004672">
    <property type="term" value="F:protein kinase activity"/>
    <property type="evidence" value="ECO:0007669"/>
    <property type="project" value="InterPro"/>
</dbReference>
<dbReference type="SMART" id="SM00220">
    <property type="entry name" value="S_TKc"/>
    <property type="match status" value="1"/>
</dbReference>
<name>A0A9W8JB20_9AGAR</name>
<gene>
    <name evidence="2" type="ORF">H1R20_g4537</name>
</gene>
<dbReference type="Pfam" id="PF00069">
    <property type="entry name" value="Pkinase"/>
    <property type="match status" value="1"/>
</dbReference>
<evidence type="ECO:0000259" key="1">
    <source>
        <dbReference type="PROSITE" id="PS50011"/>
    </source>
</evidence>
<dbReference type="Proteomes" id="UP001140091">
    <property type="component" value="Unassembled WGS sequence"/>
</dbReference>